<keyword evidence="2" id="KW-1133">Transmembrane helix</keyword>
<feature type="compositionally biased region" description="Basic and acidic residues" evidence="1">
    <location>
        <begin position="724"/>
        <end position="736"/>
    </location>
</feature>
<keyword evidence="2" id="KW-0812">Transmembrane</keyword>
<feature type="transmembrane region" description="Helical" evidence="2">
    <location>
        <begin position="542"/>
        <end position="564"/>
    </location>
</feature>
<sequence>MTIKESILCSLGEQGIYVHILTLCLNSITVANKNCRWLFFKTGKYTVSWIGYNLSKNLRDADCLRVYFSKVFMISKNIYDNSYIIIYDPSNNHFSYHRTAVDVVARWVNVQKGYLKSTNIFGRIMRNGKETSLIYRIPYFTTSNGFDPEILKTHDGLSKDDPDLNNLAPTPNLEYGQEISFALDASSINPVIGARSLIPPSFEIYHQYYYENVYNLSPITETGLISKNEYEISDANLPCTNNSETRLFYQVVKYENGPTPEKVTVDQNSGTLKIVAPEVNDTKTFNFYLEYYFQGLEGKAQKKFITLEVNPCHIENCQMCSQQDSRKCDICDKGYQVADKAICEEEGNDVDPMTTTTTAIIVATGVIVSISFFTNAGSLHSIWSILGQFQLIILLPLTNAYLHEEVVNYCSGMDFALVSMKFVPGSSVGEYTFLPSLLSRDQDNSYLEEIGLESQSGLVNILPSLVFLLEATIIYAMLEVLARTILYKYNNWMTKLVEKVIESMKLSFYIRFFLESYEFMLLSSTSELRKADMSSAETTVSFLISLVIFVGLIVMLTLLFLIIYSQDIIRNGLERKYYGVIFEGIKTTSKAKWYEFWRTVRKIVLVSFLFFASSLNTKAVIALCTIMQLAYFCYTVYLRPFIDTKDNAVEIVNEAIFFLLFCLLNGFNTQDVWDEGIKTLFISIFLANSMIIFGITIIVLMLNLFSKFMRKRAIAKIGADPIKNQKQDESREEKPSFKLSPRMNEATQRDIDLSMRKMKEDESFKCRYSKNDISRCDISNTYSTHINTPVEEQKSPSPSFLPPINR</sequence>
<evidence type="ECO:0000313" key="4">
    <source>
        <dbReference type="Proteomes" id="UP001295684"/>
    </source>
</evidence>
<feature type="transmembrane region" description="Helical" evidence="2">
    <location>
        <begin position="651"/>
        <end position="668"/>
    </location>
</feature>
<evidence type="ECO:0000256" key="2">
    <source>
        <dbReference type="SAM" id="Phobius"/>
    </source>
</evidence>
<evidence type="ECO:0000256" key="1">
    <source>
        <dbReference type="SAM" id="MobiDB-lite"/>
    </source>
</evidence>
<feature type="transmembrane region" description="Helical" evidence="2">
    <location>
        <begin position="465"/>
        <end position="486"/>
    </location>
</feature>
<feature type="transmembrane region" description="Helical" evidence="2">
    <location>
        <begin position="619"/>
        <end position="639"/>
    </location>
</feature>
<dbReference type="AlphaFoldDB" id="A0AAD1X862"/>
<feature type="region of interest" description="Disordered" evidence="1">
    <location>
        <begin position="786"/>
        <end position="806"/>
    </location>
</feature>
<dbReference type="EMBL" id="CAMPGE010005623">
    <property type="protein sequence ID" value="CAI2364469.1"/>
    <property type="molecule type" value="Genomic_DNA"/>
</dbReference>
<feature type="transmembrane region" description="Helical" evidence="2">
    <location>
        <begin position="680"/>
        <end position="705"/>
    </location>
</feature>
<protein>
    <submittedName>
        <fullName evidence="3">Uncharacterized protein</fullName>
    </submittedName>
</protein>
<keyword evidence="2" id="KW-0472">Membrane</keyword>
<name>A0AAD1X862_EUPCR</name>
<proteinExistence type="predicted"/>
<feature type="region of interest" description="Disordered" evidence="1">
    <location>
        <begin position="724"/>
        <end position="744"/>
    </location>
</feature>
<gene>
    <name evidence="3" type="ORF">ECRASSUSDP1_LOCUS5812</name>
</gene>
<evidence type="ECO:0000313" key="3">
    <source>
        <dbReference type="EMBL" id="CAI2364469.1"/>
    </source>
</evidence>
<accession>A0AAD1X862</accession>
<keyword evidence="4" id="KW-1185">Reference proteome</keyword>
<reference evidence="3" key="1">
    <citation type="submission" date="2023-07" db="EMBL/GenBank/DDBJ databases">
        <authorList>
            <consortium name="AG Swart"/>
            <person name="Singh M."/>
            <person name="Singh A."/>
            <person name="Seah K."/>
            <person name="Emmerich C."/>
        </authorList>
    </citation>
    <scope>NUCLEOTIDE SEQUENCE</scope>
    <source>
        <strain evidence="3">DP1</strain>
    </source>
</reference>
<dbReference type="Proteomes" id="UP001295684">
    <property type="component" value="Unassembled WGS sequence"/>
</dbReference>
<comment type="caution">
    <text evidence="3">The sequence shown here is derived from an EMBL/GenBank/DDBJ whole genome shotgun (WGS) entry which is preliminary data.</text>
</comment>
<organism evidence="3 4">
    <name type="scientific">Euplotes crassus</name>
    <dbReference type="NCBI Taxonomy" id="5936"/>
    <lineage>
        <taxon>Eukaryota</taxon>
        <taxon>Sar</taxon>
        <taxon>Alveolata</taxon>
        <taxon>Ciliophora</taxon>
        <taxon>Intramacronucleata</taxon>
        <taxon>Spirotrichea</taxon>
        <taxon>Hypotrichia</taxon>
        <taxon>Euplotida</taxon>
        <taxon>Euplotidae</taxon>
        <taxon>Moneuplotes</taxon>
    </lineage>
</organism>